<organism evidence="5">
    <name type="scientific">Perkinsus marinus (strain ATCC 50983 / TXsc)</name>
    <dbReference type="NCBI Taxonomy" id="423536"/>
    <lineage>
        <taxon>Eukaryota</taxon>
        <taxon>Sar</taxon>
        <taxon>Alveolata</taxon>
        <taxon>Perkinsozoa</taxon>
        <taxon>Perkinsea</taxon>
        <taxon>Perkinsida</taxon>
        <taxon>Perkinsidae</taxon>
        <taxon>Perkinsus</taxon>
    </lineage>
</organism>
<dbReference type="GO" id="GO:0004483">
    <property type="term" value="F:methyltransferase cap1 activity"/>
    <property type="evidence" value="ECO:0007669"/>
    <property type="project" value="UniProtKB-UniRule"/>
</dbReference>
<dbReference type="EMBL" id="GG677829">
    <property type="protein sequence ID" value="EER10132.1"/>
    <property type="molecule type" value="Genomic_DNA"/>
</dbReference>
<gene>
    <name evidence="4" type="ORF">Pmar_PMAR009767</name>
</gene>
<evidence type="ECO:0000256" key="2">
    <source>
        <dbReference type="SAM" id="MobiDB-lite"/>
    </source>
</evidence>
<dbReference type="InterPro" id="IPR029063">
    <property type="entry name" value="SAM-dependent_MTases_sf"/>
</dbReference>
<name>C5KZH2_PERM5</name>
<dbReference type="GeneID" id="9038516"/>
<feature type="non-terminal residue" evidence="4">
    <location>
        <position position="520"/>
    </location>
</feature>
<dbReference type="GO" id="GO:0016556">
    <property type="term" value="P:mRNA modification"/>
    <property type="evidence" value="ECO:0007669"/>
    <property type="project" value="UniProtKB-UniRule"/>
</dbReference>
<dbReference type="Pfam" id="PF01728">
    <property type="entry name" value="FtsJ"/>
    <property type="match status" value="1"/>
</dbReference>
<evidence type="ECO:0000256" key="1">
    <source>
        <dbReference type="RuleBase" id="RU368012"/>
    </source>
</evidence>
<reference evidence="4 5" key="1">
    <citation type="submission" date="2008-07" db="EMBL/GenBank/DDBJ databases">
        <authorList>
            <person name="El-Sayed N."/>
            <person name="Caler E."/>
            <person name="Inman J."/>
            <person name="Amedeo P."/>
            <person name="Hass B."/>
            <person name="Wortman J."/>
        </authorList>
    </citation>
    <scope>NUCLEOTIDE SEQUENCE [LARGE SCALE GENOMIC DNA]</scope>
    <source>
        <strain evidence="5">ATCC 50983 / TXsc</strain>
    </source>
</reference>
<dbReference type="GO" id="GO:0032259">
    <property type="term" value="P:methylation"/>
    <property type="evidence" value="ECO:0007669"/>
    <property type="project" value="UniProtKB-KW"/>
</dbReference>
<sequence length="520" mass="57303">MEAASSSSSPIAEGEEMKVTLVESGKEEEVVPTKESVVAEEGKEKEVAPPVEESASSSCPEAANQEAPTPPWERLKRKGTPEGAPSPRQQQEQPVSAHPVAPCPASELERTDVFEITSGVSTNLTFHPWTADNKPKIVPTHEPARMREGLFCEPTVVDELWQQKTRMDQLFDRRLGRVYHRVRGRIFPTTISGSANVGISNRAGDKLWEVLDALDVWPSLLRLVRSEGGGQDGEEAEMKIRYVDVCGGPGAFSELVKNLGERENVKTIGKGMSLKIEAAQSKEASCIWYQHLLDSEDFDAVWGPDGDGNVYSPSNLAALEGSVMKMDGRGAHLVMGDGGFEVSTDKDGNHLENYQEVYSARIILSEVLTMVRSCCKGGFLVCKLFDTFSTITASIIYVTTRLFEKCYIVKPQRSRVVNSERYLVGVGFKGRENPDYDLLTAAMEFCHSSCFTDTEGPESVVPLHLMEEDRRFHISLAQSIRELALRQTQALEILMNAVDEEVARGKGGMWKGGKGNLRVA</sequence>
<dbReference type="InterPro" id="IPR050851">
    <property type="entry name" value="mRNA_Cap_2O-Ribose_MeTrfase"/>
</dbReference>
<dbReference type="PANTHER" id="PTHR16121">
    <property type="entry name" value="CAP-SPECIFIC MRNA (NUCLEOSIDE-2'-O-)-METHYLTRANSFERASE 1-RELATED"/>
    <property type="match status" value="1"/>
</dbReference>
<comment type="function">
    <text evidence="1">S-adenosyl-L-methionine-dependent methyltransferase that mediates RNA cap1 2'-O-ribose methylation to the 5'-cap structure of RNAs. Methylates the ribose of the first nucleotide of a m(7)GpppG-capped mRNA to produce m(7)GpppNmp (cap1).</text>
</comment>
<proteinExistence type="predicted"/>
<comment type="catalytic activity">
    <reaction evidence="1">
        <text>a 5'-end (N(7)-methyl 5'-triphosphoguanosine)-ribonucleoside in mRNA + S-adenosyl-L-methionine = a 5'-end (N(7)-methyl 5'-triphosphoguanosine)-(2'-O-methyl-ribonucleoside) in mRNA + S-adenosyl-L-homocysteine + H(+)</text>
        <dbReference type="Rhea" id="RHEA:67020"/>
        <dbReference type="Rhea" id="RHEA-COMP:17167"/>
        <dbReference type="Rhea" id="RHEA-COMP:17168"/>
        <dbReference type="ChEBI" id="CHEBI:15378"/>
        <dbReference type="ChEBI" id="CHEBI:57856"/>
        <dbReference type="ChEBI" id="CHEBI:59789"/>
        <dbReference type="ChEBI" id="CHEBI:156461"/>
        <dbReference type="ChEBI" id="CHEBI:167609"/>
        <dbReference type="EC" id="2.1.1.57"/>
    </reaction>
</comment>
<keyword evidence="1" id="KW-0489">Methyltransferase</keyword>
<evidence type="ECO:0000259" key="3">
    <source>
        <dbReference type="Pfam" id="PF01728"/>
    </source>
</evidence>
<dbReference type="Proteomes" id="UP000007800">
    <property type="component" value="Unassembled WGS sequence"/>
</dbReference>
<keyword evidence="1" id="KW-0506">mRNA capping</keyword>
<dbReference type="GO" id="GO:0005737">
    <property type="term" value="C:cytoplasm"/>
    <property type="evidence" value="ECO:0007669"/>
    <property type="project" value="TreeGrafter"/>
</dbReference>
<dbReference type="RefSeq" id="XP_002778337.1">
    <property type="nucleotide sequence ID" value="XM_002778291.1"/>
</dbReference>
<dbReference type="GO" id="GO:0003676">
    <property type="term" value="F:nucleic acid binding"/>
    <property type="evidence" value="ECO:0007669"/>
    <property type="project" value="UniProtKB-UniRule"/>
</dbReference>
<dbReference type="EC" id="2.1.1.57" evidence="1"/>
<keyword evidence="1" id="KW-0539">Nucleus</keyword>
<feature type="domain" description="Ribosomal RNA methyltransferase FtsJ" evidence="3">
    <location>
        <begin position="201"/>
        <end position="428"/>
    </location>
</feature>
<keyword evidence="1" id="KW-0507">mRNA processing</keyword>
<feature type="compositionally biased region" description="Low complexity" evidence="2">
    <location>
        <begin position="48"/>
        <end position="63"/>
    </location>
</feature>
<protein>
    <recommendedName>
        <fullName evidence="1">Cap-specific mRNA (nucleoside-2'-O-)-methyltransferase 1</fullName>
        <ecNumber evidence="1">2.1.1.57</ecNumber>
    </recommendedName>
    <alternativeName>
        <fullName evidence="1">Cap1 2'O-ribose methyltransferase 1</fullName>
    </alternativeName>
</protein>
<keyword evidence="1" id="KW-0808">Transferase</keyword>
<keyword evidence="1" id="KW-0949">S-adenosyl-L-methionine</keyword>
<comment type="subcellular location">
    <subcellularLocation>
        <location evidence="1">Nucleus</location>
    </subcellularLocation>
</comment>
<dbReference type="GO" id="GO:0006370">
    <property type="term" value="P:7-methylguanosine mRNA capping"/>
    <property type="evidence" value="ECO:0007669"/>
    <property type="project" value="UniProtKB-UniRule"/>
</dbReference>
<dbReference type="GO" id="GO:0005634">
    <property type="term" value="C:nucleus"/>
    <property type="evidence" value="ECO:0007669"/>
    <property type="project" value="UniProtKB-SubCell"/>
</dbReference>
<dbReference type="InterPro" id="IPR002877">
    <property type="entry name" value="RNA_MeTrfase_FtsJ_dom"/>
</dbReference>
<keyword evidence="5" id="KW-1185">Reference proteome</keyword>
<dbReference type="AlphaFoldDB" id="C5KZH2"/>
<dbReference type="Gene3D" id="3.40.50.12760">
    <property type="match status" value="1"/>
</dbReference>
<dbReference type="PANTHER" id="PTHR16121:SF0">
    <property type="entry name" value="CAP-SPECIFIC MRNA (NUCLEOSIDE-2'-O-)-METHYLTRANSFERASE 1"/>
    <property type="match status" value="1"/>
</dbReference>
<dbReference type="SUPFAM" id="SSF53335">
    <property type="entry name" value="S-adenosyl-L-methionine-dependent methyltransferases"/>
    <property type="match status" value="1"/>
</dbReference>
<evidence type="ECO:0000313" key="4">
    <source>
        <dbReference type="EMBL" id="EER10132.1"/>
    </source>
</evidence>
<feature type="region of interest" description="Disordered" evidence="2">
    <location>
        <begin position="1"/>
        <end position="102"/>
    </location>
</feature>
<dbReference type="OMA" id="GNHLENY"/>
<evidence type="ECO:0000313" key="5">
    <source>
        <dbReference type="Proteomes" id="UP000007800"/>
    </source>
</evidence>
<accession>C5KZH2</accession>
<dbReference type="InParanoid" id="C5KZH2"/>
<dbReference type="OrthoDB" id="10251234at2759"/>